<dbReference type="AlphaFoldDB" id="A0A1J1I6Q2"/>
<evidence type="ECO:0000313" key="2">
    <source>
        <dbReference type="EMBL" id="CRK95418.1"/>
    </source>
</evidence>
<feature type="signal peptide" evidence="1">
    <location>
        <begin position="1"/>
        <end position="18"/>
    </location>
</feature>
<proteinExistence type="predicted"/>
<accession>A0A1J1I6Q2</accession>
<evidence type="ECO:0000256" key="1">
    <source>
        <dbReference type="SAM" id="SignalP"/>
    </source>
</evidence>
<organism evidence="2 3">
    <name type="scientific">Clunio marinus</name>
    <dbReference type="NCBI Taxonomy" id="568069"/>
    <lineage>
        <taxon>Eukaryota</taxon>
        <taxon>Metazoa</taxon>
        <taxon>Ecdysozoa</taxon>
        <taxon>Arthropoda</taxon>
        <taxon>Hexapoda</taxon>
        <taxon>Insecta</taxon>
        <taxon>Pterygota</taxon>
        <taxon>Neoptera</taxon>
        <taxon>Endopterygota</taxon>
        <taxon>Diptera</taxon>
        <taxon>Nematocera</taxon>
        <taxon>Chironomoidea</taxon>
        <taxon>Chironomidae</taxon>
        <taxon>Clunio</taxon>
    </lineage>
</organism>
<dbReference type="EMBL" id="CVRI01000041">
    <property type="protein sequence ID" value="CRK95418.1"/>
    <property type="molecule type" value="Genomic_DNA"/>
</dbReference>
<reference evidence="2 3" key="1">
    <citation type="submission" date="2015-04" db="EMBL/GenBank/DDBJ databases">
        <authorList>
            <person name="Syromyatnikov M.Y."/>
            <person name="Popov V.N."/>
        </authorList>
    </citation>
    <scope>NUCLEOTIDE SEQUENCE [LARGE SCALE GENOMIC DNA]</scope>
</reference>
<gene>
    <name evidence="2" type="ORF">CLUMA_CG008647</name>
</gene>
<evidence type="ECO:0000313" key="3">
    <source>
        <dbReference type="Proteomes" id="UP000183832"/>
    </source>
</evidence>
<name>A0A1J1I6Q2_9DIPT</name>
<keyword evidence="3" id="KW-1185">Reference proteome</keyword>
<keyword evidence="1" id="KW-0732">Signal</keyword>
<sequence length="193" mass="21250">MKLLVLLLIASVAVCAYAREVCEPVPETGGGRPCQNCIQGQKDKLTYLEWKQKNWDRPGQPDGTCPGNRNKRIIAGAYLDPPQEGNKCCCEPVNSPNYPEVNVPICEPVPETGGGRPCQNCIQGQKDKLTYLEWKQKNWDRPGQPDGTCPGNRNKRIIAGAYLDPPQEGNKCCCEPVNSPNYPEVNVPSGQPE</sequence>
<dbReference type="Proteomes" id="UP000183832">
    <property type="component" value="Unassembled WGS sequence"/>
</dbReference>
<feature type="chain" id="PRO_5013244202" evidence="1">
    <location>
        <begin position="19"/>
        <end position="193"/>
    </location>
</feature>
<protein>
    <submittedName>
        <fullName evidence="2">CLUMA_CG008647, isoform A</fullName>
    </submittedName>
</protein>